<evidence type="ECO:0000256" key="1">
    <source>
        <dbReference type="ARBA" id="ARBA00022814"/>
    </source>
</evidence>
<dbReference type="Pfam" id="PF02357">
    <property type="entry name" value="NusG"/>
    <property type="match status" value="1"/>
</dbReference>
<sequence>MWYVLQTLTGKEEELIRMIKKIVPRDLYSDCFVTYYERIWRKQGKSVVHVERLFPGYVFIISDTPESLFFHLKNVPAMSKMISDGNFTFLTLEKHEELFLQDMLGENRIVHLSYVKVNRKGIVNAASLPLSKYMTQIQRFQLKKRYVILKLQLGGVDKTVVLGIILNEDIQQEIEYGKVEIPIKMPDRYTASQLDEKETLAVGDHVKVISGSLENMTGVIWKVKKNTVEVGVRLFGQDMAIEMPRENICKSFL</sequence>
<dbReference type="PANTHER" id="PTHR30265:SF4">
    <property type="entry name" value="KOW MOTIF FAMILY PROTEIN, EXPRESSED"/>
    <property type="match status" value="1"/>
</dbReference>
<dbReference type="SUPFAM" id="SSF50104">
    <property type="entry name" value="Translation proteins SH3-like domain"/>
    <property type="match status" value="1"/>
</dbReference>
<reference evidence="5 6" key="1">
    <citation type="submission" date="2011-08" db="EMBL/GenBank/DDBJ databases">
        <title>The Genome Sequence of Clostridium hathewayi WAL-18680.</title>
        <authorList>
            <consortium name="The Broad Institute Genome Sequencing Platform"/>
            <person name="Earl A."/>
            <person name="Ward D."/>
            <person name="Feldgarden M."/>
            <person name="Gevers D."/>
            <person name="Finegold S.M."/>
            <person name="Summanen P.H."/>
            <person name="Molitoris D.R."/>
            <person name="Song M."/>
            <person name="Daigneault M."/>
            <person name="Allen-Vercoe E."/>
            <person name="Young S.K."/>
            <person name="Zeng Q."/>
            <person name="Gargeya S."/>
            <person name="Fitzgerald M."/>
            <person name="Haas B."/>
            <person name="Abouelleil A."/>
            <person name="Alvarado L."/>
            <person name="Arachchi H.M."/>
            <person name="Berlin A."/>
            <person name="Brown A."/>
            <person name="Chapman S.B."/>
            <person name="Chen Z."/>
            <person name="Dunbar C."/>
            <person name="Freedman E."/>
            <person name="Gearin G."/>
            <person name="Gellesch M."/>
            <person name="Goldberg J."/>
            <person name="Griggs A."/>
            <person name="Gujja S."/>
            <person name="Heiman D."/>
            <person name="Howarth C."/>
            <person name="Larson L."/>
            <person name="Lui A."/>
            <person name="MacDonald P.J.P."/>
            <person name="Montmayeur A."/>
            <person name="Murphy C."/>
            <person name="Neiman D."/>
            <person name="Pearson M."/>
            <person name="Priest M."/>
            <person name="Roberts A."/>
            <person name="Saif S."/>
            <person name="Shea T."/>
            <person name="Shenoy N."/>
            <person name="Sisk P."/>
            <person name="Stolte C."/>
            <person name="Sykes S."/>
            <person name="Wortman J."/>
            <person name="Nusbaum C."/>
            <person name="Birren B."/>
        </authorList>
    </citation>
    <scope>NUCLEOTIDE SEQUENCE [LARGE SCALE GENOMIC DNA]</scope>
    <source>
        <strain evidence="5 6">WAL-18680</strain>
    </source>
</reference>
<dbReference type="PATRIC" id="fig|742737.3.peg.689"/>
<evidence type="ECO:0000256" key="3">
    <source>
        <dbReference type="ARBA" id="ARBA00023163"/>
    </source>
</evidence>
<dbReference type="InterPro" id="IPR036735">
    <property type="entry name" value="NGN_dom_sf"/>
</dbReference>
<dbReference type="Gene3D" id="3.30.70.940">
    <property type="entry name" value="NusG, N-terminal domain"/>
    <property type="match status" value="1"/>
</dbReference>
<dbReference type="CDD" id="cd06091">
    <property type="entry name" value="KOW_NusG"/>
    <property type="match status" value="1"/>
</dbReference>
<evidence type="ECO:0000256" key="2">
    <source>
        <dbReference type="ARBA" id="ARBA00023015"/>
    </source>
</evidence>
<dbReference type="AlphaFoldDB" id="G5IB13"/>
<dbReference type="RefSeq" id="WP_006778676.1">
    <property type="nucleotide sequence ID" value="NZ_CP040506.1"/>
</dbReference>
<feature type="domain" description="NusG-like N-terminal" evidence="4">
    <location>
        <begin position="2"/>
        <end position="91"/>
    </location>
</feature>
<keyword evidence="1" id="KW-0889">Transcription antitermination</keyword>
<dbReference type="Gene3D" id="2.30.30.30">
    <property type="match status" value="1"/>
</dbReference>
<dbReference type="GO" id="GO:0031564">
    <property type="term" value="P:transcription antitermination"/>
    <property type="evidence" value="ECO:0007669"/>
    <property type="project" value="UniProtKB-KW"/>
</dbReference>
<keyword evidence="2" id="KW-0805">Transcription regulation</keyword>
<dbReference type="InterPro" id="IPR008991">
    <property type="entry name" value="Translation_prot_SH3-like_sf"/>
</dbReference>
<evidence type="ECO:0000313" key="6">
    <source>
        <dbReference type="Proteomes" id="UP000005384"/>
    </source>
</evidence>
<gene>
    <name evidence="5" type="ORF">HMPREF9473_00690</name>
</gene>
<dbReference type="SUPFAM" id="SSF82679">
    <property type="entry name" value="N-utilization substance G protein NusG, N-terminal domain"/>
    <property type="match status" value="1"/>
</dbReference>
<keyword evidence="6" id="KW-1185">Reference proteome</keyword>
<dbReference type="InterPro" id="IPR043425">
    <property type="entry name" value="NusG-like"/>
</dbReference>
<proteinExistence type="predicted"/>
<organism evidence="5 6">
    <name type="scientific">Hungatella hathewayi WAL-18680</name>
    <dbReference type="NCBI Taxonomy" id="742737"/>
    <lineage>
        <taxon>Bacteria</taxon>
        <taxon>Bacillati</taxon>
        <taxon>Bacillota</taxon>
        <taxon>Clostridia</taxon>
        <taxon>Lachnospirales</taxon>
        <taxon>Lachnospiraceae</taxon>
        <taxon>Hungatella</taxon>
    </lineage>
</organism>
<evidence type="ECO:0000259" key="4">
    <source>
        <dbReference type="Pfam" id="PF02357"/>
    </source>
</evidence>
<evidence type="ECO:0000313" key="5">
    <source>
        <dbReference type="EMBL" id="EHI61328.1"/>
    </source>
</evidence>
<protein>
    <recommendedName>
        <fullName evidence="4">NusG-like N-terminal domain-containing protein</fullName>
    </recommendedName>
</protein>
<name>G5IB13_9FIRM</name>
<dbReference type="GO" id="GO:0006354">
    <property type="term" value="P:DNA-templated transcription elongation"/>
    <property type="evidence" value="ECO:0007669"/>
    <property type="project" value="InterPro"/>
</dbReference>
<accession>G5IB13</accession>
<dbReference type="HOGENOM" id="CLU_1097424_0_0_9"/>
<dbReference type="InterPro" id="IPR014722">
    <property type="entry name" value="Rib_uL2_dom2"/>
</dbReference>
<dbReference type="EMBL" id="ADLN01000005">
    <property type="protein sequence ID" value="EHI61328.1"/>
    <property type="molecule type" value="Genomic_DNA"/>
</dbReference>
<dbReference type="Proteomes" id="UP000005384">
    <property type="component" value="Unassembled WGS sequence"/>
</dbReference>
<dbReference type="InterPro" id="IPR006645">
    <property type="entry name" value="NGN-like_dom"/>
</dbReference>
<dbReference type="PANTHER" id="PTHR30265">
    <property type="entry name" value="RHO-INTERACTING TRANSCRIPTION TERMINATION FACTOR NUSG"/>
    <property type="match status" value="1"/>
</dbReference>
<comment type="caution">
    <text evidence="5">The sequence shown here is derived from an EMBL/GenBank/DDBJ whole genome shotgun (WGS) entry which is preliminary data.</text>
</comment>
<keyword evidence="3" id="KW-0804">Transcription</keyword>